<keyword evidence="2" id="KW-1185">Reference proteome</keyword>
<reference evidence="1" key="2">
    <citation type="submission" date="2023-05" db="EMBL/GenBank/DDBJ databases">
        <authorList>
            <person name="Schelkunov M.I."/>
        </authorList>
    </citation>
    <scope>NUCLEOTIDE SEQUENCE</scope>
    <source>
        <strain evidence="1">Hsosn_3</strain>
        <tissue evidence="1">Leaf</tissue>
    </source>
</reference>
<reference evidence="1" key="1">
    <citation type="submission" date="2023-02" db="EMBL/GenBank/DDBJ databases">
        <title>Genome of toxic invasive species Heracleum sosnowskyi carries increased number of genes despite the absence of recent whole-genome duplications.</title>
        <authorList>
            <person name="Schelkunov M."/>
            <person name="Shtratnikova V."/>
            <person name="Makarenko M."/>
            <person name="Klepikova A."/>
            <person name="Omelchenko D."/>
            <person name="Novikova G."/>
            <person name="Obukhova E."/>
            <person name="Bogdanov V."/>
            <person name="Penin A."/>
            <person name="Logacheva M."/>
        </authorList>
    </citation>
    <scope>NUCLEOTIDE SEQUENCE</scope>
    <source>
        <strain evidence="1">Hsosn_3</strain>
        <tissue evidence="1">Leaf</tissue>
    </source>
</reference>
<evidence type="ECO:0000313" key="1">
    <source>
        <dbReference type="EMBL" id="KAK1394836.1"/>
    </source>
</evidence>
<accession>A0AAD8J033</accession>
<dbReference type="Proteomes" id="UP001237642">
    <property type="component" value="Unassembled WGS sequence"/>
</dbReference>
<comment type="caution">
    <text evidence="1">The sequence shown here is derived from an EMBL/GenBank/DDBJ whole genome shotgun (WGS) entry which is preliminary data.</text>
</comment>
<gene>
    <name evidence="1" type="ORF">POM88_013892</name>
</gene>
<protein>
    <submittedName>
        <fullName evidence="1">Uncharacterized protein</fullName>
    </submittedName>
</protein>
<name>A0AAD8J033_9APIA</name>
<dbReference type="EMBL" id="JAUIZM010000003">
    <property type="protein sequence ID" value="KAK1394836.1"/>
    <property type="molecule type" value="Genomic_DNA"/>
</dbReference>
<proteinExistence type="predicted"/>
<evidence type="ECO:0000313" key="2">
    <source>
        <dbReference type="Proteomes" id="UP001237642"/>
    </source>
</evidence>
<organism evidence="1 2">
    <name type="scientific">Heracleum sosnowskyi</name>
    <dbReference type="NCBI Taxonomy" id="360622"/>
    <lineage>
        <taxon>Eukaryota</taxon>
        <taxon>Viridiplantae</taxon>
        <taxon>Streptophyta</taxon>
        <taxon>Embryophyta</taxon>
        <taxon>Tracheophyta</taxon>
        <taxon>Spermatophyta</taxon>
        <taxon>Magnoliopsida</taxon>
        <taxon>eudicotyledons</taxon>
        <taxon>Gunneridae</taxon>
        <taxon>Pentapetalae</taxon>
        <taxon>asterids</taxon>
        <taxon>campanulids</taxon>
        <taxon>Apiales</taxon>
        <taxon>Apiaceae</taxon>
        <taxon>Apioideae</taxon>
        <taxon>apioid superclade</taxon>
        <taxon>Tordylieae</taxon>
        <taxon>Tordyliinae</taxon>
        <taxon>Heracleum</taxon>
    </lineage>
</organism>
<dbReference type="AlphaFoldDB" id="A0AAD8J033"/>
<sequence length="134" mass="15174">MFLVLDGGFEKKFNLFVAWARTQRPNAILSLLEGLPVRALYKFGNIGSDADKSCFHRFFRRAENLGVADAILYRRCRDLLCGAGNLDAHFTAIVALARNGHFTTMVANFIVRNLYMLDYVVDAVEDLLSIYQHP</sequence>